<dbReference type="PANTHER" id="PTHR43356">
    <property type="entry name" value="PHOSPHATE ACETYLTRANSFERASE"/>
    <property type="match status" value="1"/>
</dbReference>
<dbReference type="Gene3D" id="3.40.50.10750">
    <property type="entry name" value="Isocitrate/Isopropylmalate dehydrogenase-like"/>
    <property type="match status" value="1"/>
</dbReference>
<dbReference type="Pfam" id="PF01515">
    <property type="entry name" value="PTA_PTB"/>
    <property type="match status" value="1"/>
</dbReference>
<dbReference type="NCBIfam" id="TIGR00651">
    <property type="entry name" value="pta"/>
    <property type="match status" value="1"/>
</dbReference>
<dbReference type="EC" id="2.3.1.8" evidence="4"/>
<reference evidence="10" key="1">
    <citation type="submission" date="2020-10" db="EMBL/GenBank/DDBJ databases">
        <authorList>
            <person name="Gilroy R."/>
        </authorList>
    </citation>
    <scope>NUCLEOTIDE SEQUENCE</scope>
    <source>
        <strain evidence="10">7293</strain>
    </source>
</reference>
<evidence type="ECO:0000313" key="11">
    <source>
        <dbReference type="Proteomes" id="UP000823615"/>
    </source>
</evidence>
<dbReference type="NCBIfam" id="NF007233">
    <property type="entry name" value="PRK09653.1"/>
    <property type="match status" value="1"/>
</dbReference>
<keyword evidence="6 10" id="KW-0808">Transferase</keyword>
<evidence type="ECO:0000256" key="7">
    <source>
        <dbReference type="ARBA" id="ARBA00023315"/>
    </source>
</evidence>
<accession>A0A9D9E0K9</accession>
<dbReference type="InterPro" id="IPR002505">
    <property type="entry name" value="PTA_PTB"/>
</dbReference>
<reference evidence="10" key="2">
    <citation type="journal article" date="2021" name="PeerJ">
        <title>Extensive microbial diversity within the chicken gut microbiome revealed by metagenomics and culture.</title>
        <authorList>
            <person name="Gilroy R."/>
            <person name="Ravi A."/>
            <person name="Getino M."/>
            <person name="Pursley I."/>
            <person name="Horton D.L."/>
            <person name="Alikhan N.F."/>
            <person name="Baker D."/>
            <person name="Gharbi K."/>
            <person name="Hall N."/>
            <person name="Watson M."/>
            <person name="Adriaenssens E.M."/>
            <person name="Foster-Nyarko E."/>
            <person name="Jarju S."/>
            <person name="Secka A."/>
            <person name="Antonio M."/>
            <person name="Oren A."/>
            <person name="Chaudhuri R.R."/>
            <person name="La Ragione R."/>
            <person name="Hildebrand F."/>
            <person name="Pallen M.J."/>
        </authorList>
    </citation>
    <scope>NUCLEOTIDE SEQUENCE</scope>
    <source>
        <strain evidence="10">7293</strain>
    </source>
</reference>
<evidence type="ECO:0000256" key="1">
    <source>
        <dbReference type="ARBA" id="ARBA00000705"/>
    </source>
</evidence>
<sequence>MTFAEKMKGLAKAANKKLVLAEGLEPRTVRAARKIVDEGLASSVTLVGNEEKVKANAASLGVSLEGISISDPEASDKKAEFAHEYYEMRKHKGMTEEQALVDIVDELRWGAMMVHLGYADAMVAGAESTTANVLRAAFTIIKCKPGIKSASSCFVMATDKKDLGFNGEFIFSDCATIPNPTAEQLAEIAEEAADSCRTFLGTEPKIALLSYSSKGSAKGELIDKVTTALSLVKEKRPDLQVDGELQLDAAIIPEVAALKAKGSAVAGHANTLIFPDLQAGNIGYKLVQRLAGAEAYGPILQGFAKPVSDLSRGCSVDDIVVTSAITLAQAGSLN</sequence>
<protein>
    <recommendedName>
        <fullName evidence="5">Phosphate acetyltransferase</fullName>
        <ecNumber evidence="4">2.3.1.8</ecNumber>
    </recommendedName>
    <alternativeName>
        <fullName evidence="8">Phosphotransacetylase</fullName>
    </alternativeName>
</protein>
<comment type="caution">
    <text evidence="10">The sequence shown here is derived from an EMBL/GenBank/DDBJ whole genome shotgun (WGS) entry which is preliminary data.</text>
</comment>
<comment type="pathway">
    <text evidence="2">Metabolic intermediate biosynthesis; acetyl-CoA biosynthesis; acetyl-CoA from acetate: step 2/2.</text>
</comment>
<dbReference type="InterPro" id="IPR050500">
    <property type="entry name" value="Phos_Acetyltrans/Butyryltrans"/>
</dbReference>
<evidence type="ECO:0000259" key="9">
    <source>
        <dbReference type="Pfam" id="PF01515"/>
    </source>
</evidence>
<evidence type="ECO:0000256" key="4">
    <source>
        <dbReference type="ARBA" id="ARBA00012707"/>
    </source>
</evidence>
<evidence type="ECO:0000313" key="10">
    <source>
        <dbReference type="EMBL" id="MBO8435655.1"/>
    </source>
</evidence>
<evidence type="ECO:0000256" key="6">
    <source>
        <dbReference type="ARBA" id="ARBA00022679"/>
    </source>
</evidence>
<dbReference type="InterPro" id="IPR004614">
    <property type="entry name" value="P_AcTrfase"/>
</dbReference>
<gene>
    <name evidence="10" type="primary">pta</name>
    <name evidence="10" type="ORF">IAA97_01575</name>
</gene>
<dbReference type="GO" id="GO:0008959">
    <property type="term" value="F:phosphate acetyltransferase activity"/>
    <property type="evidence" value="ECO:0007669"/>
    <property type="project" value="UniProtKB-EC"/>
</dbReference>
<dbReference type="AlphaFoldDB" id="A0A9D9E0K9"/>
<dbReference type="PANTHER" id="PTHR43356:SF3">
    <property type="entry name" value="PHOSPHATE ACETYLTRANSFERASE"/>
    <property type="match status" value="1"/>
</dbReference>
<dbReference type="Gene3D" id="3.40.50.10950">
    <property type="match status" value="1"/>
</dbReference>
<feature type="domain" description="Phosphate acetyl/butaryl transferase" evidence="9">
    <location>
        <begin position="3"/>
        <end position="326"/>
    </location>
</feature>
<evidence type="ECO:0000256" key="8">
    <source>
        <dbReference type="ARBA" id="ARBA00031108"/>
    </source>
</evidence>
<dbReference type="InterPro" id="IPR012147">
    <property type="entry name" value="P_Ac_Bu_trans"/>
</dbReference>
<dbReference type="InterPro" id="IPR042112">
    <property type="entry name" value="P_AcTrfase_dom2"/>
</dbReference>
<dbReference type="Proteomes" id="UP000823615">
    <property type="component" value="Unassembled WGS sequence"/>
</dbReference>
<evidence type="ECO:0000256" key="3">
    <source>
        <dbReference type="ARBA" id="ARBA00005656"/>
    </source>
</evidence>
<comment type="similarity">
    <text evidence="3">Belongs to the phosphate acetyltransferase and butyryltransferase family.</text>
</comment>
<evidence type="ECO:0000256" key="2">
    <source>
        <dbReference type="ARBA" id="ARBA00004989"/>
    </source>
</evidence>
<organism evidence="10 11">
    <name type="scientific">Candidatus Ornithospirochaeta stercoripullorum</name>
    <dbReference type="NCBI Taxonomy" id="2840899"/>
    <lineage>
        <taxon>Bacteria</taxon>
        <taxon>Pseudomonadati</taxon>
        <taxon>Spirochaetota</taxon>
        <taxon>Spirochaetia</taxon>
        <taxon>Spirochaetales</taxon>
        <taxon>Spirochaetaceae</taxon>
        <taxon>Spirochaetaceae incertae sedis</taxon>
        <taxon>Candidatus Ornithospirochaeta</taxon>
    </lineage>
</organism>
<dbReference type="PIRSF" id="PIRSF000428">
    <property type="entry name" value="P_Ac_trans"/>
    <property type="match status" value="1"/>
</dbReference>
<keyword evidence="7 10" id="KW-0012">Acyltransferase</keyword>
<proteinExistence type="inferred from homology"/>
<dbReference type="EMBL" id="JADIMT010000027">
    <property type="protein sequence ID" value="MBO8435655.1"/>
    <property type="molecule type" value="Genomic_DNA"/>
</dbReference>
<dbReference type="InterPro" id="IPR042113">
    <property type="entry name" value="P_AcTrfase_dom1"/>
</dbReference>
<name>A0A9D9E0K9_9SPIO</name>
<evidence type="ECO:0000256" key="5">
    <source>
        <dbReference type="ARBA" id="ARBA00021528"/>
    </source>
</evidence>
<dbReference type="SUPFAM" id="SSF53659">
    <property type="entry name" value="Isocitrate/Isopropylmalate dehydrogenase-like"/>
    <property type="match status" value="1"/>
</dbReference>
<comment type="catalytic activity">
    <reaction evidence="1">
        <text>acetyl-CoA + phosphate = acetyl phosphate + CoA</text>
        <dbReference type="Rhea" id="RHEA:19521"/>
        <dbReference type="ChEBI" id="CHEBI:22191"/>
        <dbReference type="ChEBI" id="CHEBI:43474"/>
        <dbReference type="ChEBI" id="CHEBI:57287"/>
        <dbReference type="ChEBI" id="CHEBI:57288"/>
        <dbReference type="EC" id="2.3.1.8"/>
    </reaction>
</comment>